<feature type="transmembrane region" description="Helical" evidence="13">
    <location>
        <begin position="327"/>
        <end position="350"/>
    </location>
</feature>
<keyword evidence="9 13" id="KW-0472">Membrane</keyword>
<feature type="transmembrane region" description="Helical" evidence="13">
    <location>
        <begin position="267"/>
        <end position="292"/>
    </location>
</feature>
<feature type="transmembrane region" description="Helical" evidence="13">
    <location>
        <begin position="53"/>
        <end position="72"/>
    </location>
</feature>
<accession>A0A8C4ZQJ9</accession>
<evidence type="ECO:0000256" key="11">
    <source>
        <dbReference type="RuleBase" id="RU362091"/>
    </source>
</evidence>
<dbReference type="GO" id="GO:0005886">
    <property type="term" value="C:plasma membrane"/>
    <property type="evidence" value="ECO:0007669"/>
    <property type="project" value="UniProtKB-SubCell"/>
</dbReference>
<feature type="transmembrane region" description="Helical" evidence="13">
    <location>
        <begin position="12"/>
        <end position="33"/>
    </location>
</feature>
<reference evidence="14" key="2">
    <citation type="submission" date="2025-09" db="UniProtKB">
        <authorList>
            <consortium name="Ensembl"/>
        </authorList>
    </citation>
    <scope>IDENTIFICATION</scope>
</reference>
<dbReference type="GO" id="GO:0070062">
    <property type="term" value="C:extracellular exosome"/>
    <property type="evidence" value="ECO:0007669"/>
    <property type="project" value="TreeGrafter"/>
</dbReference>
<feature type="region of interest" description="Disordered" evidence="12">
    <location>
        <begin position="532"/>
        <end position="554"/>
    </location>
</feature>
<feature type="compositionally biased region" description="Polar residues" evidence="12">
    <location>
        <begin position="534"/>
        <end position="544"/>
    </location>
</feature>
<keyword evidence="5 13" id="KW-0812">Transmembrane</keyword>
<evidence type="ECO:0000256" key="12">
    <source>
        <dbReference type="SAM" id="MobiDB-lite"/>
    </source>
</evidence>
<dbReference type="GO" id="GO:0015293">
    <property type="term" value="F:symporter activity"/>
    <property type="evidence" value="ECO:0007669"/>
    <property type="project" value="TreeGrafter"/>
</dbReference>
<evidence type="ECO:0000256" key="9">
    <source>
        <dbReference type="ARBA" id="ARBA00023136"/>
    </source>
</evidence>
<feature type="transmembrane region" description="Helical" evidence="13">
    <location>
        <begin position="178"/>
        <end position="196"/>
    </location>
</feature>
<feature type="transmembrane region" description="Helical" evidence="13">
    <location>
        <begin position="118"/>
        <end position="141"/>
    </location>
</feature>
<feature type="transmembrane region" description="Helical" evidence="13">
    <location>
        <begin position="502"/>
        <end position="521"/>
    </location>
</feature>
<keyword evidence="4" id="KW-1003">Cell membrane</keyword>
<sequence length="579" mass="61442">MHQSPVGTFVTWDYVVFALLFVVSSGIGVFFAIKERNAVSSKDFLVGGRQMTCVPVALSLTASFMSAVTVLGAPADVYRFGASYILYAIAYTFVVVVTAELFVPVFYTSGITSTYEVIYRPVSFITILYTGVVVYAPALALNQVTGFNLWGSIVATGIVCTFYCTLGGLKAVVWTDAFQMVVMVMGFLSVLIQGAQSVGGVEAMWSKAQTGGRLDVFDFDPNPLRRHTFWTLSIGGTFTWLGIYGVNQSVIQRCISCKTQTHARLALYLNLLGLVVILCCAVFCGLIMYAFYADCDPWSAGRVSAPDQLMPYFVMEILGEFPGLPGLFVACAFSGTLSTVAASINALATVTYEDFVKHCWANLSNTATTWTIKGLCVIFGIACTSMAVVASYMGGIVQAALSIHGMCGGPMLGMFSLGILFPCANSKGAIGGFIAGITVAFWAGIGAFIYPAPPFNSRPLPLITDGNSVCGSWARGMMCPPAGALCAAVPRPPLADSWYSLSYLYLSAVGFITTLSVGLLITSLTGNLSGGPSGTVSLPQSPQTPGARLLSEGTGREEGHVELGADMTRLCVMLCTCFL</sequence>
<evidence type="ECO:0000256" key="1">
    <source>
        <dbReference type="ARBA" id="ARBA00004651"/>
    </source>
</evidence>
<evidence type="ECO:0000256" key="6">
    <source>
        <dbReference type="ARBA" id="ARBA00022989"/>
    </source>
</evidence>
<dbReference type="PROSITE" id="PS50283">
    <property type="entry name" value="NA_SOLUT_SYMP_3"/>
    <property type="match status" value="1"/>
</dbReference>
<dbReference type="PANTHER" id="PTHR42985">
    <property type="entry name" value="SODIUM-COUPLED MONOCARBOXYLATE TRANSPORTER"/>
    <property type="match status" value="1"/>
</dbReference>
<evidence type="ECO:0000256" key="3">
    <source>
        <dbReference type="ARBA" id="ARBA00022448"/>
    </source>
</evidence>
<keyword evidence="7" id="KW-0915">Sodium</keyword>
<evidence type="ECO:0000256" key="2">
    <source>
        <dbReference type="ARBA" id="ARBA00006434"/>
    </source>
</evidence>
<proteinExistence type="inferred from homology"/>
<evidence type="ECO:0000313" key="14">
    <source>
        <dbReference type="Ensembl" id="ENSGMOP00000020183.2"/>
    </source>
</evidence>
<name>A0A8C4ZQJ9_GADMO</name>
<keyword evidence="3" id="KW-0813">Transport</keyword>
<feature type="transmembrane region" description="Helical" evidence="13">
    <location>
        <begin position="428"/>
        <end position="450"/>
    </location>
</feature>
<feature type="transmembrane region" description="Helical" evidence="13">
    <location>
        <begin position="147"/>
        <end position="166"/>
    </location>
</feature>
<keyword evidence="6 13" id="KW-1133">Transmembrane helix</keyword>
<dbReference type="PANTHER" id="PTHR42985:SF15">
    <property type="entry name" value="SODIUM-COUPLED MONOCARBOXYLATE TRANSPORTER 2"/>
    <property type="match status" value="1"/>
</dbReference>
<dbReference type="Gene3D" id="1.20.1730.10">
    <property type="entry name" value="Sodium/glucose cotransporter"/>
    <property type="match status" value="1"/>
</dbReference>
<reference evidence="14" key="1">
    <citation type="submission" date="2025-08" db="UniProtKB">
        <authorList>
            <consortium name="Ensembl"/>
        </authorList>
    </citation>
    <scope>IDENTIFICATION</scope>
</reference>
<evidence type="ECO:0000256" key="7">
    <source>
        <dbReference type="ARBA" id="ARBA00023053"/>
    </source>
</evidence>
<dbReference type="InterPro" id="IPR001734">
    <property type="entry name" value="Na/solute_symporter"/>
</dbReference>
<keyword evidence="15" id="KW-1185">Reference proteome</keyword>
<dbReference type="InterPro" id="IPR051163">
    <property type="entry name" value="Sodium:Solute_Symporter_SSF"/>
</dbReference>
<comment type="subcellular location">
    <subcellularLocation>
        <location evidence="1">Cell membrane</location>
        <topology evidence="1">Multi-pass membrane protein</topology>
    </subcellularLocation>
</comment>
<dbReference type="GO" id="GO:0006814">
    <property type="term" value="P:sodium ion transport"/>
    <property type="evidence" value="ECO:0007669"/>
    <property type="project" value="UniProtKB-KW"/>
</dbReference>
<dbReference type="GeneTree" id="ENSGT00940000159545"/>
<feature type="transmembrane region" description="Helical" evidence="13">
    <location>
        <begin position="84"/>
        <end position="106"/>
    </location>
</feature>
<feature type="transmembrane region" description="Helical" evidence="13">
    <location>
        <begin position="370"/>
        <end position="393"/>
    </location>
</feature>
<dbReference type="AlphaFoldDB" id="A0A8C4ZQJ9"/>
<comment type="similarity">
    <text evidence="2 11">Belongs to the sodium:solute symporter (SSF) (TC 2.A.21) family.</text>
</comment>
<gene>
    <name evidence="14" type="primary">SLC5A12</name>
    <name evidence="14" type="synonym">slc5a12</name>
</gene>
<evidence type="ECO:0000256" key="8">
    <source>
        <dbReference type="ARBA" id="ARBA00023065"/>
    </source>
</evidence>
<dbReference type="Ensembl" id="ENSGMOT00000020681.2">
    <property type="protein sequence ID" value="ENSGMOP00000020183.2"/>
    <property type="gene ID" value="ENSGMOG00000018617.2"/>
</dbReference>
<dbReference type="Proteomes" id="UP000694546">
    <property type="component" value="Chromosome 9"/>
</dbReference>
<evidence type="ECO:0000256" key="4">
    <source>
        <dbReference type="ARBA" id="ARBA00022475"/>
    </source>
</evidence>
<dbReference type="InterPro" id="IPR038377">
    <property type="entry name" value="Na/Glc_symporter_sf"/>
</dbReference>
<dbReference type="Pfam" id="PF00474">
    <property type="entry name" value="SSF"/>
    <property type="match status" value="1"/>
</dbReference>
<evidence type="ECO:0000256" key="13">
    <source>
        <dbReference type="SAM" id="Phobius"/>
    </source>
</evidence>
<feature type="transmembrane region" description="Helical" evidence="13">
    <location>
        <begin position="399"/>
        <end position="421"/>
    </location>
</feature>
<organism evidence="14 15">
    <name type="scientific">Gadus morhua</name>
    <name type="common">Atlantic cod</name>
    <dbReference type="NCBI Taxonomy" id="8049"/>
    <lineage>
        <taxon>Eukaryota</taxon>
        <taxon>Metazoa</taxon>
        <taxon>Chordata</taxon>
        <taxon>Craniata</taxon>
        <taxon>Vertebrata</taxon>
        <taxon>Euteleostomi</taxon>
        <taxon>Actinopterygii</taxon>
        <taxon>Neopterygii</taxon>
        <taxon>Teleostei</taxon>
        <taxon>Neoteleostei</taxon>
        <taxon>Acanthomorphata</taxon>
        <taxon>Zeiogadaria</taxon>
        <taxon>Gadariae</taxon>
        <taxon>Gadiformes</taxon>
        <taxon>Gadoidei</taxon>
        <taxon>Gadidae</taxon>
        <taxon>Gadus</taxon>
    </lineage>
</organism>
<evidence type="ECO:0000256" key="10">
    <source>
        <dbReference type="ARBA" id="ARBA00023201"/>
    </source>
</evidence>
<feature type="transmembrane region" description="Helical" evidence="13">
    <location>
        <begin position="227"/>
        <end position="246"/>
    </location>
</feature>
<protein>
    <submittedName>
        <fullName evidence="14">Solute carrier family 5 member 12</fullName>
    </submittedName>
</protein>
<evidence type="ECO:0000313" key="15">
    <source>
        <dbReference type="Proteomes" id="UP000694546"/>
    </source>
</evidence>
<keyword evidence="10" id="KW-0739">Sodium transport</keyword>
<keyword evidence="8" id="KW-0406">Ion transport</keyword>
<dbReference type="NCBIfam" id="TIGR00813">
    <property type="entry name" value="sss"/>
    <property type="match status" value="1"/>
</dbReference>
<evidence type="ECO:0000256" key="5">
    <source>
        <dbReference type="ARBA" id="ARBA00022692"/>
    </source>
</evidence>